<dbReference type="AlphaFoldDB" id="A0A095SHP9"/>
<dbReference type="eggNOG" id="COG0863">
    <property type="taxonomic scope" value="Bacteria"/>
</dbReference>
<gene>
    <name evidence="1" type="ORF">Y5S_02602</name>
</gene>
<keyword evidence="2" id="KW-1185">Reference proteome</keyword>
<dbReference type="PATRIC" id="fig|1177154.3.peg.2635"/>
<dbReference type="Proteomes" id="UP000029444">
    <property type="component" value="Unassembled WGS sequence"/>
</dbReference>
<reference evidence="1 2" key="1">
    <citation type="submission" date="2012-09" db="EMBL/GenBank/DDBJ databases">
        <title>Genome Sequence of alkane-degrading Bacterium Alcanivorax sp. 19-m-6.</title>
        <authorList>
            <person name="Lai Q."/>
            <person name="Shao Z."/>
        </authorList>
    </citation>
    <scope>NUCLEOTIDE SEQUENCE [LARGE SCALE GENOMIC DNA]</scope>
    <source>
        <strain evidence="1 2">19-m-6</strain>
    </source>
</reference>
<dbReference type="SUPFAM" id="SSF102114">
    <property type="entry name" value="Radical SAM enzymes"/>
    <property type="match status" value="1"/>
</dbReference>
<dbReference type="STRING" id="1177154.Y5S_02602"/>
<accession>A0A095SHP9</accession>
<evidence type="ECO:0000313" key="2">
    <source>
        <dbReference type="Proteomes" id="UP000029444"/>
    </source>
</evidence>
<dbReference type="OrthoDB" id="5378099at2"/>
<protein>
    <recommendedName>
        <fullName evidence="3">Radical SAM core domain-containing protein</fullName>
    </recommendedName>
</protein>
<comment type="caution">
    <text evidence="1">The sequence shown here is derived from an EMBL/GenBank/DDBJ whole genome shotgun (WGS) entry which is preliminary data.</text>
</comment>
<dbReference type="Gene3D" id="3.20.20.70">
    <property type="entry name" value="Aldolase class I"/>
    <property type="match status" value="1"/>
</dbReference>
<proteinExistence type="predicted"/>
<dbReference type="EMBL" id="ARXV01000011">
    <property type="protein sequence ID" value="KGD64062.1"/>
    <property type="molecule type" value="Genomic_DNA"/>
</dbReference>
<evidence type="ECO:0008006" key="3">
    <source>
        <dbReference type="Google" id="ProtNLM"/>
    </source>
</evidence>
<sequence length="364" mass="41017">MELDAVIQRYQHELATTVFREPHPEDASRWHHQRIGERTWRVAQPVTLTPYAAVQPCSARCRFCSENLREKGDTGTHASLLRPGTNYFNQLQTALAALRGLPLSYSLSGLEMTDHRDWFLRLLDCLSSHAAVSPVESRVLYSNGAGLTALGEDAELAAAIRSFAFDWVELSRHHPDTVTNQQIMRFRSHEGVMITDHFRECVAQLGALTEVKLVCLVQQGGVDSLAALQRYLDWARSLGVRHVILREMSQLDQRYRANGTQRYISASRVSVAGLLQAFLEAHPPAQGTRLRQATHGYYFSNLVIESDGLTVTFESSNYQRLHEKHDSGQIFKLVFHANGNLCADWNPERHVLIHAVNGDITHAQ</sequence>
<dbReference type="InterPro" id="IPR058240">
    <property type="entry name" value="rSAM_sf"/>
</dbReference>
<dbReference type="RefSeq" id="WP_052041607.1">
    <property type="nucleotide sequence ID" value="NZ_ARXV01000011.1"/>
</dbReference>
<evidence type="ECO:0000313" key="1">
    <source>
        <dbReference type="EMBL" id="KGD64062.1"/>
    </source>
</evidence>
<dbReference type="InterPro" id="IPR013785">
    <property type="entry name" value="Aldolase_TIM"/>
</dbReference>
<name>A0A095SHP9_9GAMM</name>
<organism evidence="1 2">
    <name type="scientific">Alcanivorax nanhaiticus</name>
    <dbReference type="NCBI Taxonomy" id="1177154"/>
    <lineage>
        <taxon>Bacteria</taxon>
        <taxon>Pseudomonadati</taxon>
        <taxon>Pseudomonadota</taxon>
        <taxon>Gammaproteobacteria</taxon>
        <taxon>Oceanospirillales</taxon>
        <taxon>Alcanivoracaceae</taxon>
        <taxon>Alcanivorax</taxon>
    </lineage>
</organism>